<feature type="transmembrane region" description="Helical" evidence="1">
    <location>
        <begin position="182"/>
        <end position="202"/>
    </location>
</feature>
<sequence>MSDRQPIKSDQLPVLRRIFSEKGIFAQFGHLFQIKLVLDANAVLSDLRWLVCKAKKPNARTNLLEAIDSETIVVYAPTYLNVEIEKNIPIIAKEEGVCSALLFKKWLLYKNNITFIESGGPEENPIDPKDVPYVKLHMATGYSVLTRDSHISQMGARTVGVEITASAKNYARSAVIEYTIKAGYLGAFVVTGNMISAAATFIREALGREGKVPSWVWMMIIALFLLAICFKGIRDLLLQEIRNISPSATSAAKSLFKTLEPFFLDYQRSQLTATEIRDQLLRNIEV</sequence>
<proteinExistence type="predicted"/>
<evidence type="ECO:0008006" key="4">
    <source>
        <dbReference type="Google" id="ProtNLM"/>
    </source>
</evidence>
<dbReference type="RefSeq" id="WP_228234917.1">
    <property type="nucleotide sequence ID" value="NZ_ARXL01000200.1"/>
</dbReference>
<protein>
    <recommendedName>
        <fullName evidence="4">PIN domain-containing protein</fullName>
    </recommendedName>
</protein>
<reference evidence="2" key="1">
    <citation type="submission" date="2021-10" db="EMBL/GenBank/DDBJ databases">
        <title>The diversity and Nitrogen Metabolism of Culturable Nitrate-Utilizing Bacteria Within the Oxygen Minimum Zone of the Changjiang (Yangtze River)Estuary.</title>
        <authorList>
            <person name="Zhang D."/>
            <person name="Zheng J."/>
            <person name="Liu S."/>
            <person name="He W."/>
        </authorList>
    </citation>
    <scope>NUCLEOTIDE SEQUENCE</scope>
    <source>
        <strain evidence="2">FXH-223</strain>
    </source>
</reference>
<dbReference type="AlphaFoldDB" id="A0A9Q3UQJ5"/>
<gene>
    <name evidence="2" type="ORF">LL252_17000</name>
</gene>
<keyword evidence="1" id="KW-0472">Membrane</keyword>
<evidence type="ECO:0000313" key="3">
    <source>
        <dbReference type="Proteomes" id="UP001108027"/>
    </source>
</evidence>
<accession>A0A9Q3UQJ5</accession>
<organism evidence="2 3">
    <name type="scientific">Alloalcanivorax marinus</name>
    <dbReference type="NCBI Taxonomy" id="1177169"/>
    <lineage>
        <taxon>Bacteria</taxon>
        <taxon>Pseudomonadati</taxon>
        <taxon>Pseudomonadota</taxon>
        <taxon>Gammaproteobacteria</taxon>
        <taxon>Oceanospirillales</taxon>
        <taxon>Alcanivoracaceae</taxon>
        <taxon>Alloalcanivorax</taxon>
    </lineage>
</organism>
<comment type="caution">
    <text evidence="2">The sequence shown here is derived from an EMBL/GenBank/DDBJ whole genome shotgun (WGS) entry which is preliminary data.</text>
</comment>
<name>A0A9Q3UQJ5_9GAMM</name>
<dbReference type="Proteomes" id="UP001108027">
    <property type="component" value="Unassembled WGS sequence"/>
</dbReference>
<feature type="transmembrane region" description="Helical" evidence="1">
    <location>
        <begin position="214"/>
        <end position="233"/>
    </location>
</feature>
<dbReference type="EMBL" id="JAJGNA010000033">
    <property type="protein sequence ID" value="MCC4310271.1"/>
    <property type="molecule type" value="Genomic_DNA"/>
</dbReference>
<keyword evidence="3" id="KW-1185">Reference proteome</keyword>
<keyword evidence="1" id="KW-0812">Transmembrane</keyword>
<keyword evidence="1" id="KW-1133">Transmembrane helix</keyword>
<evidence type="ECO:0000256" key="1">
    <source>
        <dbReference type="SAM" id="Phobius"/>
    </source>
</evidence>
<evidence type="ECO:0000313" key="2">
    <source>
        <dbReference type="EMBL" id="MCC4310271.1"/>
    </source>
</evidence>